<reference evidence="1" key="2">
    <citation type="journal article" date="2015" name="Data Brief">
        <title>Shoot transcriptome of the giant reed, Arundo donax.</title>
        <authorList>
            <person name="Barrero R.A."/>
            <person name="Guerrero F.D."/>
            <person name="Moolhuijzen P."/>
            <person name="Goolsby J.A."/>
            <person name="Tidwell J."/>
            <person name="Bellgard S.E."/>
            <person name="Bellgard M.I."/>
        </authorList>
    </citation>
    <scope>NUCLEOTIDE SEQUENCE</scope>
    <source>
        <tissue evidence="1">Shoot tissue taken approximately 20 cm above the soil surface</tissue>
    </source>
</reference>
<sequence>MANSSALFTREYSLNNTFNDLFLQLCHAHQNQCPLAP</sequence>
<protein>
    <submittedName>
        <fullName evidence="1">Uncharacterized protein</fullName>
    </submittedName>
</protein>
<dbReference type="EMBL" id="GBRH01263305">
    <property type="protein sequence ID" value="JAD34590.1"/>
    <property type="molecule type" value="Transcribed_RNA"/>
</dbReference>
<proteinExistence type="predicted"/>
<reference evidence="1" key="1">
    <citation type="submission" date="2014-09" db="EMBL/GenBank/DDBJ databases">
        <authorList>
            <person name="Magalhaes I.L.F."/>
            <person name="Oliveira U."/>
            <person name="Santos F.R."/>
            <person name="Vidigal T.H.D.A."/>
            <person name="Brescovit A.D."/>
            <person name="Santos A.J."/>
        </authorList>
    </citation>
    <scope>NUCLEOTIDE SEQUENCE</scope>
    <source>
        <tissue evidence="1">Shoot tissue taken approximately 20 cm above the soil surface</tissue>
    </source>
</reference>
<dbReference type="AlphaFoldDB" id="A0A0A8ZD04"/>
<organism evidence="1">
    <name type="scientific">Arundo donax</name>
    <name type="common">Giant reed</name>
    <name type="synonym">Donax arundinaceus</name>
    <dbReference type="NCBI Taxonomy" id="35708"/>
    <lineage>
        <taxon>Eukaryota</taxon>
        <taxon>Viridiplantae</taxon>
        <taxon>Streptophyta</taxon>
        <taxon>Embryophyta</taxon>
        <taxon>Tracheophyta</taxon>
        <taxon>Spermatophyta</taxon>
        <taxon>Magnoliopsida</taxon>
        <taxon>Liliopsida</taxon>
        <taxon>Poales</taxon>
        <taxon>Poaceae</taxon>
        <taxon>PACMAD clade</taxon>
        <taxon>Arundinoideae</taxon>
        <taxon>Arundineae</taxon>
        <taxon>Arundo</taxon>
    </lineage>
</organism>
<accession>A0A0A8ZD04</accession>
<evidence type="ECO:0000313" key="1">
    <source>
        <dbReference type="EMBL" id="JAD34590.1"/>
    </source>
</evidence>
<name>A0A0A8ZD04_ARUDO</name>